<evidence type="ECO:0000259" key="9">
    <source>
        <dbReference type="Pfam" id="PF01699"/>
    </source>
</evidence>
<evidence type="ECO:0000256" key="5">
    <source>
        <dbReference type="ARBA" id="ARBA00022989"/>
    </source>
</evidence>
<gene>
    <name evidence="10" type="ORF">TL16_g06013</name>
</gene>
<dbReference type="GO" id="GO:0008273">
    <property type="term" value="F:calcium, potassium:sodium antiporter activity"/>
    <property type="evidence" value="ECO:0007669"/>
    <property type="project" value="TreeGrafter"/>
</dbReference>
<feature type="transmembrane region" description="Helical" evidence="8">
    <location>
        <begin position="399"/>
        <end position="423"/>
    </location>
</feature>
<keyword evidence="3" id="KW-0813">Transport</keyword>
<name>A0A9W7AH99_9STRA</name>
<feature type="transmembrane region" description="Helical" evidence="8">
    <location>
        <begin position="509"/>
        <end position="526"/>
    </location>
</feature>
<dbReference type="InterPro" id="IPR044880">
    <property type="entry name" value="NCX_ion-bd_dom_sf"/>
</dbReference>
<evidence type="ECO:0000256" key="4">
    <source>
        <dbReference type="ARBA" id="ARBA00022692"/>
    </source>
</evidence>
<evidence type="ECO:0000256" key="6">
    <source>
        <dbReference type="ARBA" id="ARBA00023136"/>
    </source>
</evidence>
<dbReference type="GO" id="GO:0005262">
    <property type="term" value="F:calcium channel activity"/>
    <property type="evidence" value="ECO:0007669"/>
    <property type="project" value="TreeGrafter"/>
</dbReference>
<comment type="caution">
    <text evidence="10">The sequence shown here is derived from an EMBL/GenBank/DDBJ whole genome shotgun (WGS) entry which is preliminary data.</text>
</comment>
<dbReference type="InterPro" id="IPR004837">
    <property type="entry name" value="NaCa_Exmemb"/>
</dbReference>
<dbReference type="EMBL" id="BLQM01000179">
    <property type="protein sequence ID" value="GMH72816.1"/>
    <property type="molecule type" value="Genomic_DNA"/>
</dbReference>
<evidence type="ECO:0000313" key="10">
    <source>
        <dbReference type="EMBL" id="GMH72816.1"/>
    </source>
</evidence>
<feature type="transmembrane region" description="Helical" evidence="8">
    <location>
        <begin position="370"/>
        <end position="393"/>
    </location>
</feature>
<evidence type="ECO:0000313" key="11">
    <source>
        <dbReference type="Proteomes" id="UP001162640"/>
    </source>
</evidence>
<evidence type="ECO:0000256" key="7">
    <source>
        <dbReference type="SAM" id="MobiDB-lite"/>
    </source>
</evidence>
<feature type="domain" description="Sodium/calcium exchanger membrane region" evidence="9">
    <location>
        <begin position="371"/>
        <end position="524"/>
    </location>
</feature>
<keyword evidence="3" id="KW-0050">Antiport</keyword>
<proteinExistence type="inferred from homology"/>
<evidence type="ECO:0000256" key="2">
    <source>
        <dbReference type="ARBA" id="ARBA00005364"/>
    </source>
</evidence>
<keyword evidence="4 8" id="KW-0812">Transmembrane</keyword>
<feature type="transmembrane region" description="Helical" evidence="8">
    <location>
        <begin position="478"/>
        <end position="497"/>
    </location>
</feature>
<feature type="domain" description="Sodium/calcium exchanger membrane region" evidence="9">
    <location>
        <begin position="78"/>
        <end position="221"/>
    </location>
</feature>
<dbReference type="Pfam" id="PF01699">
    <property type="entry name" value="Na_Ca_ex"/>
    <property type="match status" value="2"/>
</dbReference>
<dbReference type="InterPro" id="IPR004481">
    <property type="entry name" value="K/Na/Ca-exchanger"/>
</dbReference>
<evidence type="ECO:0000256" key="1">
    <source>
        <dbReference type="ARBA" id="ARBA00004141"/>
    </source>
</evidence>
<dbReference type="NCBIfam" id="TIGR00367">
    <property type="entry name" value="calcium/sodium antiporter"/>
    <property type="match status" value="1"/>
</dbReference>
<comment type="subcellular location">
    <subcellularLocation>
        <location evidence="1">Membrane</location>
        <topology evidence="1">Multi-pass membrane protein</topology>
    </subcellularLocation>
</comment>
<feature type="transmembrane region" description="Helical" evidence="8">
    <location>
        <begin position="179"/>
        <end position="197"/>
    </location>
</feature>
<feature type="region of interest" description="Disordered" evidence="7">
    <location>
        <begin position="276"/>
        <end position="300"/>
    </location>
</feature>
<dbReference type="GO" id="GO:0005886">
    <property type="term" value="C:plasma membrane"/>
    <property type="evidence" value="ECO:0007669"/>
    <property type="project" value="TreeGrafter"/>
</dbReference>
<accession>A0A9W7AH99</accession>
<evidence type="ECO:0000256" key="3">
    <source>
        <dbReference type="ARBA" id="ARBA00022449"/>
    </source>
</evidence>
<feature type="transmembrane region" description="Helical" evidence="8">
    <location>
        <begin position="74"/>
        <end position="91"/>
    </location>
</feature>
<dbReference type="GO" id="GO:0006874">
    <property type="term" value="P:intracellular calcium ion homeostasis"/>
    <property type="evidence" value="ECO:0007669"/>
    <property type="project" value="TreeGrafter"/>
</dbReference>
<keyword evidence="5 8" id="KW-1133">Transmembrane helix</keyword>
<feature type="transmembrane region" description="Helical" evidence="8">
    <location>
        <begin position="435"/>
        <end position="458"/>
    </location>
</feature>
<organism evidence="10 11">
    <name type="scientific">Triparma laevis f. inornata</name>
    <dbReference type="NCBI Taxonomy" id="1714386"/>
    <lineage>
        <taxon>Eukaryota</taxon>
        <taxon>Sar</taxon>
        <taxon>Stramenopiles</taxon>
        <taxon>Ochrophyta</taxon>
        <taxon>Bolidophyceae</taxon>
        <taxon>Parmales</taxon>
        <taxon>Triparmaceae</taxon>
        <taxon>Triparma</taxon>
    </lineage>
</organism>
<comment type="similarity">
    <text evidence="2">Belongs to the Ca(2+):cation antiporter (CaCA) (TC 2.A.19) family. SLC24A subfamily.</text>
</comment>
<protein>
    <recommendedName>
        <fullName evidence="9">Sodium/calcium exchanger membrane region domain-containing protein</fullName>
    </recommendedName>
</protein>
<dbReference type="PANTHER" id="PTHR10846:SF73">
    <property type="entry name" value="SODIUM_CALCIUM EXCHANGER MEMBRANE REGION DOMAIN-CONTAINING PROTEIN"/>
    <property type="match status" value="1"/>
</dbReference>
<dbReference type="Proteomes" id="UP001162640">
    <property type="component" value="Unassembled WGS sequence"/>
</dbReference>
<evidence type="ECO:0000256" key="8">
    <source>
        <dbReference type="SAM" id="Phobius"/>
    </source>
</evidence>
<reference evidence="11" key="1">
    <citation type="journal article" date="2023" name="Commun. Biol.">
        <title>Genome analysis of Parmales, the sister group of diatoms, reveals the evolutionary specialization of diatoms from phago-mixotrophs to photoautotrophs.</title>
        <authorList>
            <person name="Ban H."/>
            <person name="Sato S."/>
            <person name="Yoshikawa S."/>
            <person name="Yamada K."/>
            <person name="Nakamura Y."/>
            <person name="Ichinomiya M."/>
            <person name="Sato N."/>
            <person name="Blanc-Mathieu R."/>
            <person name="Endo H."/>
            <person name="Kuwata A."/>
            <person name="Ogata H."/>
        </authorList>
    </citation>
    <scope>NUCLEOTIDE SEQUENCE [LARGE SCALE GENOMIC DNA]</scope>
</reference>
<feature type="transmembrane region" description="Helical" evidence="8">
    <location>
        <begin position="203"/>
        <end position="224"/>
    </location>
</feature>
<dbReference type="AlphaFoldDB" id="A0A9W7AH99"/>
<dbReference type="Gene3D" id="1.20.1420.30">
    <property type="entry name" value="NCX, central ion-binding region"/>
    <property type="match status" value="2"/>
</dbReference>
<sequence>MQFAGYLLAGCWAVHICVRAYHKNKYIQRGGREDVRSEEMMRRLLEEGGNSTDTCEVSSIADPLGEYFQEWFDVFFYLFGMFYLFFGLGYVCEEFFVCSIEKIILEFSIPPDVAGATLMAAGSSSPELFAELVGTFVSEENSAGTGTVVGSAIFNQLIIVGGALILCPTPVIELQVLPLVRDVGFYILSIVWLFIAFEDGEIAQWEAWGLFLSYILYVIVNAFWSKIMACSFVKNFSDSVGGGDLSLYVEGERQSKHGSLTEELLVDNYINDLDKPDADHRSVSGAGTRTKSASKEGLVRSRYEQDGSFSWHEDELQDSLSQGERGSFNPKNETLEHPTGCFSKFIHAVTFPLVFVIDCLLVDCRKYPKYYWVTFFSSIILLGGIVFFIIQWVEKAGCLIGFGSALMGLTVGAGGTSAPDALVSFHVARNGLGDMAVSNAFGSNVFDILCCLGLPWVIATTGLGRTVEVETEDFKNTFMILVGILTIFIFNVITSFCRRGKIILTKRTGYLYIFMYLGFVIFSVIYCEVLNPDDGDEGDDIDNPGH</sequence>
<dbReference type="PANTHER" id="PTHR10846">
    <property type="entry name" value="SODIUM/POTASSIUM/CALCIUM EXCHANGER"/>
    <property type="match status" value="1"/>
</dbReference>
<feature type="transmembrane region" description="Helical" evidence="8">
    <location>
        <begin position="143"/>
        <end position="167"/>
    </location>
</feature>
<keyword evidence="6 8" id="KW-0472">Membrane</keyword>